<dbReference type="InterPro" id="IPR001638">
    <property type="entry name" value="Solute-binding_3/MltF_N"/>
</dbReference>
<evidence type="ECO:0000256" key="5">
    <source>
        <dbReference type="SAM" id="SignalP"/>
    </source>
</evidence>
<comment type="caution">
    <text evidence="8">The sequence shown here is derived from an EMBL/GenBank/DDBJ whole genome shotgun (WGS) entry which is preliminary data.</text>
</comment>
<keyword evidence="9" id="KW-1185">Reference proteome</keyword>
<evidence type="ECO:0000256" key="1">
    <source>
        <dbReference type="ARBA" id="ARBA00004196"/>
    </source>
</evidence>
<gene>
    <name evidence="8" type="ORF">FD20_GL001503</name>
</gene>
<dbReference type="InterPro" id="IPR001320">
    <property type="entry name" value="Iontro_rcpt_C"/>
</dbReference>
<evidence type="ECO:0000256" key="3">
    <source>
        <dbReference type="ARBA" id="ARBA00022729"/>
    </source>
</evidence>
<feature type="chain" id="PRO_5006409113" description="Amino acid ABC transporter substrate-binding protein" evidence="5">
    <location>
        <begin position="23"/>
        <end position="288"/>
    </location>
</feature>
<dbReference type="SMART" id="SM00062">
    <property type="entry name" value="PBPb"/>
    <property type="match status" value="1"/>
</dbReference>
<dbReference type="OrthoDB" id="115856at2"/>
<evidence type="ECO:0000256" key="4">
    <source>
        <dbReference type="RuleBase" id="RU003744"/>
    </source>
</evidence>
<evidence type="ECO:0000256" key="2">
    <source>
        <dbReference type="ARBA" id="ARBA00010333"/>
    </source>
</evidence>
<evidence type="ECO:0000259" key="6">
    <source>
        <dbReference type="SMART" id="SM00062"/>
    </source>
</evidence>
<comment type="subcellular location">
    <subcellularLocation>
        <location evidence="1">Cell envelope</location>
    </subcellularLocation>
</comment>
<organism evidence="8 9">
    <name type="scientific">Liquorilactobacillus uvarum DSM 19971</name>
    <dbReference type="NCBI Taxonomy" id="1423812"/>
    <lineage>
        <taxon>Bacteria</taxon>
        <taxon>Bacillati</taxon>
        <taxon>Bacillota</taxon>
        <taxon>Bacilli</taxon>
        <taxon>Lactobacillales</taxon>
        <taxon>Lactobacillaceae</taxon>
        <taxon>Liquorilactobacillus</taxon>
    </lineage>
</organism>
<dbReference type="Gene3D" id="3.40.190.10">
    <property type="entry name" value="Periplasmic binding protein-like II"/>
    <property type="match status" value="2"/>
</dbReference>
<dbReference type="Pfam" id="PF00497">
    <property type="entry name" value="SBP_bac_3"/>
    <property type="match status" value="1"/>
</dbReference>
<dbReference type="GO" id="GO:0016020">
    <property type="term" value="C:membrane"/>
    <property type="evidence" value="ECO:0007669"/>
    <property type="project" value="InterPro"/>
</dbReference>
<dbReference type="InterPro" id="IPR018313">
    <property type="entry name" value="SBP_3_CS"/>
</dbReference>
<dbReference type="PROSITE" id="PS01039">
    <property type="entry name" value="SBP_BACTERIAL_3"/>
    <property type="match status" value="1"/>
</dbReference>
<dbReference type="PATRIC" id="fig|1423812.3.peg.1597"/>
<evidence type="ECO:0000313" key="8">
    <source>
        <dbReference type="EMBL" id="KRL35344.1"/>
    </source>
</evidence>
<dbReference type="SUPFAM" id="SSF53850">
    <property type="entry name" value="Periplasmic binding protein-like II"/>
    <property type="match status" value="1"/>
</dbReference>
<dbReference type="PANTHER" id="PTHR35936">
    <property type="entry name" value="MEMBRANE-BOUND LYTIC MUREIN TRANSGLYCOSYLASE F"/>
    <property type="match status" value="1"/>
</dbReference>
<dbReference type="SMART" id="SM00079">
    <property type="entry name" value="PBPe"/>
    <property type="match status" value="1"/>
</dbReference>
<dbReference type="PANTHER" id="PTHR35936:SF19">
    <property type="entry name" value="AMINO-ACID-BINDING PROTEIN YXEM-RELATED"/>
    <property type="match status" value="1"/>
</dbReference>
<accession>A0A0R1PRW4</accession>
<proteinExistence type="inferred from homology"/>
<dbReference type="AlphaFoldDB" id="A0A0R1PRW4"/>
<dbReference type="GO" id="GO:0015276">
    <property type="term" value="F:ligand-gated monoatomic ion channel activity"/>
    <property type="evidence" value="ECO:0007669"/>
    <property type="project" value="InterPro"/>
</dbReference>
<dbReference type="CDD" id="cd13530">
    <property type="entry name" value="PBP2_peptides_like"/>
    <property type="match status" value="1"/>
</dbReference>
<feature type="domain" description="Solute-binding protein family 3/N-terminal" evidence="6">
    <location>
        <begin position="62"/>
        <end position="285"/>
    </location>
</feature>
<keyword evidence="3 5" id="KW-0732">Signal</keyword>
<reference evidence="8 9" key="1">
    <citation type="journal article" date="2015" name="Genome Announc.">
        <title>Expanding the biotechnology potential of lactobacilli through comparative genomics of 213 strains and associated genera.</title>
        <authorList>
            <person name="Sun Z."/>
            <person name="Harris H.M."/>
            <person name="McCann A."/>
            <person name="Guo C."/>
            <person name="Argimon S."/>
            <person name="Zhang W."/>
            <person name="Yang X."/>
            <person name="Jeffery I.B."/>
            <person name="Cooney J.C."/>
            <person name="Kagawa T.F."/>
            <person name="Liu W."/>
            <person name="Song Y."/>
            <person name="Salvetti E."/>
            <person name="Wrobel A."/>
            <person name="Rasinkangas P."/>
            <person name="Parkhill J."/>
            <person name="Rea M.C."/>
            <person name="O'Sullivan O."/>
            <person name="Ritari J."/>
            <person name="Douillard F.P."/>
            <person name="Paul Ross R."/>
            <person name="Yang R."/>
            <person name="Briner A.E."/>
            <person name="Felis G.E."/>
            <person name="de Vos W.M."/>
            <person name="Barrangou R."/>
            <person name="Klaenhammer T.R."/>
            <person name="Caufield P.W."/>
            <person name="Cui Y."/>
            <person name="Zhang H."/>
            <person name="O'Toole P.W."/>
        </authorList>
    </citation>
    <scope>NUCLEOTIDE SEQUENCE [LARGE SCALE GENOMIC DNA]</scope>
    <source>
        <strain evidence="8 9">DSM 19971</strain>
    </source>
</reference>
<name>A0A0R1PRW4_9LACO</name>
<dbReference type="GO" id="GO:0030313">
    <property type="term" value="C:cell envelope"/>
    <property type="evidence" value="ECO:0007669"/>
    <property type="project" value="UniProtKB-SubCell"/>
</dbReference>
<dbReference type="EMBL" id="AZEG01000032">
    <property type="protein sequence ID" value="KRL35344.1"/>
    <property type="molecule type" value="Genomic_DNA"/>
</dbReference>
<evidence type="ECO:0000259" key="7">
    <source>
        <dbReference type="SMART" id="SM00079"/>
    </source>
</evidence>
<sequence>MKKKTMFLLAVMFLLVGGTLEGCGTKSSTKKSQAVSISKIGKIKEDKKLHTQLPTRIKKAGEIKNGIDDAYPPMDFKDSNGNLTGFDIDVGKALGAKLGVKVNNVPTDWDGVIPSLQSKKFDMILSAMGITAERAKSVSFSKPYFNGGMTIITNKKVAASKNIKKLSNLKGKTVGVQAGAQAIVDKVENVKGVKNIKKYDSATLALQDLANKRIDAYVDDFQVANYYMQKVEGTYSKSILNVKEPYGIAFRKDDGELQSAVQKALDSLKKDGTLSKISKKWFDYDVYK</sequence>
<evidence type="ECO:0000313" key="9">
    <source>
        <dbReference type="Proteomes" id="UP000051155"/>
    </source>
</evidence>
<evidence type="ECO:0008006" key="10">
    <source>
        <dbReference type="Google" id="ProtNLM"/>
    </source>
</evidence>
<dbReference type="Proteomes" id="UP000051155">
    <property type="component" value="Unassembled WGS sequence"/>
</dbReference>
<comment type="similarity">
    <text evidence="2 4">Belongs to the bacterial solute-binding protein 3 family.</text>
</comment>
<feature type="signal peptide" evidence="5">
    <location>
        <begin position="1"/>
        <end position="22"/>
    </location>
</feature>
<dbReference type="RefSeq" id="WP_057738469.1">
    <property type="nucleotide sequence ID" value="NZ_AZEG01000032.1"/>
</dbReference>
<feature type="domain" description="Ionotropic glutamate receptor C-terminal" evidence="7">
    <location>
        <begin position="62"/>
        <end position="284"/>
    </location>
</feature>
<dbReference type="STRING" id="1423812.FD20_GL001503"/>
<protein>
    <recommendedName>
        <fullName evidence="10">Amino acid ABC transporter substrate-binding protein</fullName>
    </recommendedName>
</protein>